<comment type="similarity">
    <text evidence="1">Belongs to the helicase family. UvrD subfamily.</text>
</comment>
<dbReference type="Gene3D" id="1.10.10.160">
    <property type="match status" value="1"/>
</dbReference>
<dbReference type="PANTHER" id="PTHR11070:SF2">
    <property type="entry name" value="ATP-DEPENDENT DNA HELICASE SRS2"/>
    <property type="match status" value="1"/>
</dbReference>
<evidence type="ECO:0000256" key="4">
    <source>
        <dbReference type="ARBA" id="ARBA00022806"/>
    </source>
</evidence>
<evidence type="ECO:0000256" key="7">
    <source>
        <dbReference type="ARBA" id="ARBA00023235"/>
    </source>
</evidence>
<dbReference type="InterPro" id="IPR013986">
    <property type="entry name" value="DExx_box_DNA_helicase_dom_sf"/>
</dbReference>
<accession>A0ABP8DA94</accession>
<evidence type="ECO:0000256" key="11">
    <source>
        <dbReference type="PROSITE-ProRule" id="PRU00560"/>
    </source>
</evidence>
<dbReference type="InterPro" id="IPR000212">
    <property type="entry name" value="DNA_helicase_UvrD/REP"/>
</dbReference>
<dbReference type="PROSITE" id="PS51198">
    <property type="entry name" value="UVRD_HELICASE_ATP_BIND"/>
    <property type="match status" value="1"/>
</dbReference>
<dbReference type="EMBL" id="BAABAT010000010">
    <property type="protein sequence ID" value="GAA4250905.1"/>
    <property type="molecule type" value="Genomic_DNA"/>
</dbReference>
<evidence type="ECO:0000313" key="13">
    <source>
        <dbReference type="EMBL" id="GAA4250905.1"/>
    </source>
</evidence>
<reference evidence="14" key="1">
    <citation type="journal article" date="2019" name="Int. J. Syst. Evol. Microbiol.">
        <title>The Global Catalogue of Microorganisms (GCM) 10K type strain sequencing project: providing services to taxonomists for standard genome sequencing and annotation.</title>
        <authorList>
            <consortium name="The Broad Institute Genomics Platform"/>
            <consortium name="The Broad Institute Genome Sequencing Center for Infectious Disease"/>
            <person name="Wu L."/>
            <person name="Ma J."/>
        </authorList>
    </citation>
    <scope>NUCLEOTIDE SEQUENCE [LARGE SCALE GENOMIC DNA]</scope>
    <source>
        <strain evidence="14">JCM 17441</strain>
    </source>
</reference>
<proteinExistence type="inferred from homology"/>
<gene>
    <name evidence="13" type="ORF">GCM10022255_041440</name>
</gene>
<keyword evidence="14" id="KW-1185">Reference proteome</keyword>
<evidence type="ECO:0000256" key="1">
    <source>
        <dbReference type="ARBA" id="ARBA00009922"/>
    </source>
</evidence>
<dbReference type="Pfam" id="PF00580">
    <property type="entry name" value="UvrD-helicase"/>
    <property type="match status" value="1"/>
</dbReference>
<dbReference type="InterPro" id="IPR014017">
    <property type="entry name" value="DNA_helicase_UvrD-like_C"/>
</dbReference>
<comment type="caution">
    <text evidence="13">The sequence shown here is derived from an EMBL/GenBank/DDBJ whole genome shotgun (WGS) entry which is preliminary data.</text>
</comment>
<evidence type="ECO:0000259" key="12">
    <source>
        <dbReference type="PROSITE" id="PS51198"/>
    </source>
</evidence>
<dbReference type="InterPro" id="IPR027417">
    <property type="entry name" value="P-loop_NTPase"/>
</dbReference>
<sequence>MIGPSGLTQRLAVELAALNESQREAAIYPASLVVRAGPGSGKTRTLVAKAAYALESVIPGRRGLAAITYTRHAAQEIARRLDVLDVNARDRLVAGTLHSWCLRCIIRPFGPLVGVTPPGPGDVIDDKSDEWTALLQQCLDDETVGAIAGYAKVEVGRIRRRMAAGSKEDDRDPLVRAALKMERRMRDRHRYDFDLMVSESLALLRRNPRVTQLLAARFPLLIVDEYQDLGPVLHQLVVHLRDHGGVEVAAFGDPDQTIMGFTGADPTFLIELASRPDFFDTTLNINYRCGSAIITASHATVDGDRAHQADPLRADPGVVELISVQGAIAEHAAMTISKIDELAASDVEQHHIAVLYPSKGPLLDALVDAFDASIFEYVHENDQRLPDGDLVDFVRSCGARAIAGPQPIGYPDIDRASAVPTIGQLVVSYRALHESAGLPVPRRRFATRLISTALRTVSPDMDLAGWVKPLDAEIGITDIAASSPLQRDRDAIALLQNAAVRNRLTVGDVAGALRTGKVTLTTYHAAKGREWDYVILPGLIDGVMPKRRWNKATGIFVPAPAHEVEQSRRAFYVGLTRAKRAAILIEGDHWLSPWGAPNRYGVSPFSHSVRMRLGLGP</sequence>
<feature type="binding site" evidence="11">
    <location>
        <begin position="36"/>
        <end position="43"/>
    </location>
    <ligand>
        <name>ATP</name>
        <dbReference type="ChEBI" id="CHEBI:30616"/>
    </ligand>
</feature>
<dbReference type="EC" id="5.6.2.4" evidence="9"/>
<dbReference type="Proteomes" id="UP001500620">
    <property type="component" value="Unassembled WGS sequence"/>
</dbReference>
<evidence type="ECO:0000256" key="8">
    <source>
        <dbReference type="ARBA" id="ARBA00034617"/>
    </source>
</evidence>
<keyword evidence="3 11" id="KW-0378">Hydrolase</keyword>
<evidence type="ECO:0000256" key="2">
    <source>
        <dbReference type="ARBA" id="ARBA00022741"/>
    </source>
</evidence>
<comment type="catalytic activity">
    <reaction evidence="10">
        <text>ATP + H2O = ADP + phosphate + H(+)</text>
        <dbReference type="Rhea" id="RHEA:13065"/>
        <dbReference type="ChEBI" id="CHEBI:15377"/>
        <dbReference type="ChEBI" id="CHEBI:15378"/>
        <dbReference type="ChEBI" id="CHEBI:30616"/>
        <dbReference type="ChEBI" id="CHEBI:43474"/>
        <dbReference type="ChEBI" id="CHEBI:456216"/>
        <dbReference type="EC" id="5.6.2.4"/>
    </reaction>
</comment>
<dbReference type="Pfam" id="PF13361">
    <property type="entry name" value="UvrD_C"/>
    <property type="match status" value="1"/>
</dbReference>
<protein>
    <recommendedName>
        <fullName evidence="9">DNA 3'-5' helicase</fullName>
        <ecNumber evidence="9">5.6.2.4</ecNumber>
    </recommendedName>
</protein>
<dbReference type="Gene3D" id="3.40.50.300">
    <property type="entry name" value="P-loop containing nucleotide triphosphate hydrolases"/>
    <property type="match status" value="2"/>
</dbReference>
<comment type="catalytic activity">
    <reaction evidence="8">
        <text>Couples ATP hydrolysis with the unwinding of duplex DNA by translocating in the 3'-5' direction.</text>
        <dbReference type="EC" id="5.6.2.4"/>
    </reaction>
</comment>
<keyword evidence="2 11" id="KW-0547">Nucleotide-binding</keyword>
<keyword evidence="5 11" id="KW-0067">ATP-binding</keyword>
<keyword evidence="7" id="KW-0413">Isomerase</keyword>
<dbReference type="SUPFAM" id="SSF52540">
    <property type="entry name" value="P-loop containing nucleoside triphosphate hydrolases"/>
    <property type="match status" value="1"/>
</dbReference>
<name>A0ABP8DA94_9ACTN</name>
<dbReference type="RefSeq" id="WP_345128740.1">
    <property type="nucleotide sequence ID" value="NZ_BAABAT010000010.1"/>
</dbReference>
<organism evidence="13 14">
    <name type="scientific">Dactylosporangium darangshiense</name>
    <dbReference type="NCBI Taxonomy" id="579108"/>
    <lineage>
        <taxon>Bacteria</taxon>
        <taxon>Bacillati</taxon>
        <taxon>Actinomycetota</taxon>
        <taxon>Actinomycetes</taxon>
        <taxon>Micromonosporales</taxon>
        <taxon>Micromonosporaceae</taxon>
        <taxon>Dactylosporangium</taxon>
    </lineage>
</organism>
<keyword evidence="4 11" id="KW-0347">Helicase</keyword>
<dbReference type="InterPro" id="IPR014016">
    <property type="entry name" value="UvrD-like_ATP-bd"/>
</dbReference>
<evidence type="ECO:0000256" key="9">
    <source>
        <dbReference type="ARBA" id="ARBA00034808"/>
    </source>
</evidence>
<dbReference type="PANTHER" id="PTHR11070">
    <property type="entry name" value="UVRD / RECB / PCRA DNA HELICASE FAMILY MEMBER"/>
    <property type="match status" value="1"/>
</dbReference>
<evidence type="ECO:0000313" key="14">
    <source>
        <dbReference type="Proteomes" id="UP001500620"/>
    </source>
</evidence>
<evidence type="ECO:0000256" key="6">
    <source>
        <dbReference type="ARBA" id="ARBA00023125"/>
    </source>
</evidence>
<evidence type="ECO:0000256" key="5">
    <source>
        <dbReference type="ARBA" id="ARBA00022840"/>
    </source>
</evidence>
<evidence type="ECO:0000256" key="3">
    <source>
        <dbReference type="ARBA" id="ARBA00022801"/>
    </source>
</evidence>
<dbReference type="CDD" id="cd17932">
    <property type="entry name" value="DEXQc_UvrD"/>
    <property type="match status" value="1"/>
</dbReference>
<evidence type="ECO:0000256" key="10">
    <source>
        <dbReference type="ARBA" id="ARBA00048988"/>
    </source>
</evidence>
<keyword evidence="6" id="KW-0238">DNA-binding</keyword>
<feature type="domain" description="UvrD-like helicase ATP-binding" evidence="12">
    <location>
        <begin position="15"/>
        <end position="290"/>
    </location>
</feature>